<organism evidence="7 8">
    <name type="scientific">Nocardioides aquiterrae</name>
    <dbReference type="NCBI Taxonomy" id="203799"/>
    <lineage>
        <taxon>Bacteria</taxon>
        <taxon>Bacillati</taxon>
        <taxon>Actinomycetota</taxon>
        <taxon>Actinomycetes</taxon>
        <taxon>Propionibacteriales</taxon>
        <taxon>Nocardioidaceae</taxon>
        <taxon>Nocardioides</taxon>
    </lineage>
</organism>
<evidence type="ECO:0000256" key="2">
    <source>
        <dbReference type="ARBA" id="ARBA00022692"/>
    </source>
</evidence>
<feature type="transmembrane region" description="Helical" evidence="5">
    <location>
        <begin position="348"/>
        <end position="370"/>
    </location>
</feature>
<evidence type="ECO:0000256" key="4">
    <source>
        <dbReference type="ARBA" id="ARBA00023136"/>
    </source>
</evidence>
<reference evidence="8" key="1">
    <citation type="journal article" date="2019" name="Int. J. Syst. Evol. Microbiol.">
        <title>The Global Catalogue of Microorganisms (GCM) 10K type strain sequencing project: providing services to taxonomists for standard genome sequencing and annotation.</title>
        <authorList>
            <consortium name="The Broad Institute Genomics Platform"/>
            <consortium name="The Broad Institute Genome Sequencing Center for Infectious Disease"/>
            <person name="Wu L."/>
            <person name="Ma J."/>
        </authorList>
    </citation>
    <scope>NUCLEOTIDE SEQUENCE [LARGE SCALE GENOMIC DNA]</scope>
    <source>
        <strain evidence="8">JCM 11813</strain>
    </source>
</reference>
<keyword evidence="3 5" id="KW-1133">Transmembrane helix</keyword>
<evidence type="ECO:0000256" key="1">
    <source>
        <dbReference type="ARBA" id="ARBA00004651"/>
    </source>
</evidence>
<sequence length="388" mass="39424">MLLVAACLRPAITSVGPLLGDIAKDAALGELRQGLLGAIPLVMFAVCSPLAGMAARPKGMEFAVLTALAVLAVGIVVRSVGGGSGLWIGTALAGAAVAVANVLTPALIKRDFAKAALTMAVFTTVLSGFAAIASGTAVPLSDALGGWRPALLSWVLLPVVVGSLWVWRSASVRDKEKSLPAPPRAASIGLLIRSPGAWQVTVFFGLQSATFYTVVTWLPSIEHSFGVDDRMAGVHLLVYQVLGSACGLVIGVLMERTVDQRLAAVGISVPVVVAMLGLAVAPHAALVWVVLAAAGAGAALTVALALVVLRSTTSEETAALSAMAQSVGYLIAALGPLGAGLLADLWGWRAVLFSTAGVAACQSVLALWAGRTTPVGDRTRERCNVGSG</sequence>
<protein>
    <submittedName>
        <fullName evidence="7">MFS transporter</fullName>
    </submittedName>
</protein>
<keyword evidence="2 5" id="KW-0812">Transmembrane</keyword>
<dbReference type="Proteomes" id="UP001499979">
    <property type="component" value="Unassembled WGS sequence"/>
</dbReference>
<dbReference type="Pfam" id="PF07690">
    <property type="entry name" value="MFS_1"/>
    <property type="match status" value="1"/>
</dbReference>
<feature type="domain" description="Major facilitator superfamily (MFS) profile" evidence="6">
    <location>
        <begin position="193"/>
        <end position="388"/>
    </location>
</feature>
<dbReference type="InterPro" id="IPR020846">
    <property type="entry name" value="MFS_dom"/>
</dbReference>
<feature type="transmembrane region" description="Helical" evidence="5">
    <location>
        <begin position="36"/>
        <end position="55"/>
    </location>
</feature>
<dbReference type="SUPFAM" id="SSF103473">
    <property type="entry name" value="MFS general substrate transporter"/>
    <property type="match status" value="1"/>
</dbReference>
<dbReference type="Gene3D" id="1.20.1250.20">
    <property type="entry name" value="MFS general substrate transporter like domains"/>
    <property type="match status" value="2"/>
</dbReference>
<dbReference type="InterPro" id="IPR011701">
    <property type="entry name" value="MFS"/>
</dbReference>
<feature type="transmembrane region" description="Helical" evidence="5">
    <location>
        <begin position="261"/>
        <end position="280"/>
    </location>
</feature>
<feature type="transmembrane region" description="Helical" evidence="5">
    <location>
        <begin position="232"/>
        <end position="254"/>
    </location>
</feature>
<accession>A0ABP4F0F0</accession>
<evidence type="ECO:0000259" key="6">
    <source>
        <dbReference type="PROSITE" id="PS50850"/>
    </source>
</evidence>
<feature type="transmembrane region" description="Helical" evidence="5">
    <location>
        <begin position="62"/>
        <end position="80"/>
    </location>
</feature>
<keyword evidence="8" id="KW-1185">Reference proteome</keyword>
<feature type="transmembrane region" description="Helical" evidence="5">
    <location>
        <begin position="200"/>
        <end position="220"/>
    </location>
</feature>
<evidence type="ECO:0000256" key="3">
    <source>
        <dbReference type="ARBA" id="ARBA00022989"/>
    </source>
</evidence>
<dbReference type="EMBL" id="BAAAJE010000009">
    <property type="protein sequence ID" value="GAA1142969.1"/>
    <property type="molecule type" value="Genomic_DNA"/>
</dbReference>
<dbReference type="InterPro" id="IPR052524">
    <property type="entry name" value="MFS_Cyanate_Porter"/>
</dbReference>
<proteinExistence type="predicted"/>
<feature type="transmembrane region" description="Helical" evidence="5">
    <location>
        <begin position="320"/>
        <end position="342"/>
    </location>
</feature>
<comment type="subcellular location">
    <subcellularLocation>
        <location evidence="1">Cell membrane</location>
        <topology evidence="1">Multi-pass membrane protein</topology>
    </subcellularLocation>
</comment>
<dbReference type="PANTHER" id="PTHR23523:SF2">
    <property type="entry name" value="2-NITROIMIDAZOLE TRANSPORTER"/>
    <property type="match status" value="1"/>
</dbReference>
<dbReference type="PROSITE" id="PS50850">
    <property type="entry name" value="MFS"/>
    <property type="match status" value="1"/>
</dbReference>
<evidence type="ECO:0000256" key="5">
    <source>
        <dbReference type="SAM" id="Phobius"/>
    </source>
</evidence>
<dbReference type="PANTHER" id="PTHR23523">
    <property type="match status" value="1"/>
</dbReference>
<feature type="transmembrane region" description="Helical" evidence="5">
    <location>
        <begin position="115"/>
        <end position="138"/>
    </location>
</feature>
<dbReference type="RefSeq" id="WP_343907689.1">
    <property type="nucleotide sequence ID" value="NZ_BAAAJE010000009.1"/>
</dbReference>
<gene>
    <name evidence="7" type="ORF">GCM10009606_23100</name>
</gene>
<feature type="transmembrane region" description="Helical" evidence="5">
    <location>
        <begin position="86"/>
        <end position="108"/>
    </location>
</feature>
<keyword evidence="4 5" id="KW-0472">Membrane</keyword>
<comment type="caution">
    <text evidence="7">The sequence shown here is derived from an EMBL/GenBank/DDBJ whole genome shotgun (WGS) entry which is preliminary data.</text>
</comment>
<dbReference type="InterPro" id="IPR036259">
    <property type="entry name" value="MFS_trans_sf"/>
</dbReference>
<evidence type="ECO:0000313" key="7">
    <source>
        <dbReference type="EMBL" id="GAA1142969.1"/>
    </source>
</evidence>
<evidence type="ECO:0000313" key="8">
    <source>
        <dbReference type="Proteomes" id="UP001499979"/>
    </source>
</evidence>
<name>A0ABP4F0F0_9ACTN</name>
<feature type="transmembrane region" description="Helical" evidence="5">
    <location>
        <begin position="286"/>
        <end position="308"/>
    </location>
</feature>
<feature type="transmembrane region" description="Helical" evidence="5">
    <location>
        <begin position="150"/>
        <end position="167"/>
    </location>
</feature>